<keyword evidence="2" id="KW-1185">Reference proteome</keyword>
<protein>
    <recommendedName>
        <fullName evidence="3">Reverse transcriptase domain-containing protein</fullName>
    </recommendedName>
</protein>
<evidence type="ECO:0008006" key="3">
    <source>
        <dbReference type="Google" id="ProtNLM"/>
    </source>
</evidence>
<dbReference type="EMBL" id="GL732557">
    <property type="protein sequence ID" value="EFX78412.1"/>
    <property type="molecule type" value="Genomic_DNA"/>
</dbReference>
<evidence type="ECO:0000313" key="2">
    <source>
        <dbReference type="Proteomes" id="UP000000305"/>
    </source>
</evidence>
<reference evidence="1 2" key="1">
    <citation type="journal article" date="2011" name="Science">
        <title>The ecoresponsive genome of Daphnia pulex.</title>
        <authorList>
            <person name="Colbourne J.K."/>
            <person name="Pfrender M.E."/>
            <person name="Gilbert D."/>
            <person name="Thomas W.K."/>
            <person name="Tucker A."/>
            <person name="Oakley T.H."/>
            <person name="Tokishita S."/>
            <person name="Aerts A."/>
            <person name="Arnold G.J."/>
            <person name="Basu M.K."/>
            <person name="Bauer D.J."/>
            <person name="Caceres C.E."/>
            <person name="Carmel L."/>
            <person name="Casola C."/>
            <person name="Choi J.H."/>
            <person name="Detter J.C."/>
            <person name="Dong Q."/>
            <person name="Dusheyko S."/>
            <person name="Eads B.D."/>
            <person name="Frohlich T."/>
            <person name="Geiler-Samerotte K.A."/>
            <person name="Gerlach D."/>
            <person name="Hatcher P."/>
            <person name="Jogdeo S."/>
            <person name="Krijgsveld J."/>
            <person name="Kriventseva E.V."/>
            <person name="Kultz D."/>
            <person name="Laforsch C."/>
            <person name="Lindquist E."/>
            <person name="Lopez J."/>
            <person name="Manak J.R."/>
            <person name="Muller J."/>
            <person name="Pangilinan J."/>
            <person name="Patwardhan R.P."/>
            <person name="Pitluck S."/>
            <person name="Pritham E.J."/>
            <person name="Rechtsteiner A."/>
            <person name="Rho M."/>
            <person name="Rogozin I.B."/>
            <person name="Sakarya O."/>
            <person name="Salamov A."/>
            <person name="Schaack S."/>
            <person name="Shapiro H."/>
            <person name="Shiga Y."/>
            <person name="Skalitzky C."/>
            <person name="Smith Z."/>
            <person name="Souvorov A."/>
            <person name="Sung W."/>
            <person name="Tang Z."/>
            <person name="Tsuchiya D."/>
            <person name="Tu H."/>
            <person name="Vos H."/>
            <person name="Wang M."/>
            <person name="Wolf Y.I."/>
            <person name="Yamagata H."/>
            <person name="Yamada T."/>
            <person name="Ye Y."/>
            <person name="Shaw J.R."/>
            <person name="Andrews J."/>
            <person name="Crease T.J."/>
            <person name="Tang H."/>
            <person name="Lucas S.M."/>
            <person name="Robertson H.M."/>
            <person name="Bork P."/>
            <person name="Koonin E.V."/>
            <person name="Zdobnov E.M."/>
            <person name="Grigoriev I.V."/>
            <person name="Lynch M."/>
            <person name="Boore J.L."/>
        </authorList>
    </citation>
    <scope>NUCLEOTIDE SEQUENCE [LARGE SCALE GENOMIC DNA]</scope>
</reference>
<dbReference type="KEGG" id="dpx:DAPPUDRAFT_320366"/>
<evidence type="ECO:0000313" key="1">
    <source>
        <dbReference type="EMBL" id="EFX78412.1"/>
    </source>
</evidence>
<dbReference type="PhylomeDB" id="E9GPN4"/>
<organism evidence="1 2">
    <name type="scientific">Daphnia pulex</name>
    <name type="common">Water flea</name>
    <dbReference type="NCBI Taxonomy" id="6669"/>
    <lineage>
        <taxon>Eukaryota</taxon>
        <taxon>Metazoa</taxon>
        <taxon>Ecdysozoa</taxon>
        <taxon>Arthropoda</taxon>
        <taxon>Crustacea</taxon>
        <taxon>Branchiopoda</taxon>
        <taxon>Diplostraca</taxon>
        <taxon>Cladocera</taxon>
        <taxon>Anomopoda</taxon>
        <taxon>Daphniidae</taxon>
        <taxon>Daphnia</taxon>
    </lineage>
</organism>
<dbReference type="InParanoid" id="E9GPN4"/>
<accession>E9GPN4</accession>
<gene>
    <name evidence="1" type="ORF">DAPPUDRAFT_320366</name>
</gene>
<sequence>MPWWSPELCALRSKVRSLYKAWSKNKCVTTELPYRRSKAQFQRSLRAAKCRAWEKVRESATNGDVFGALADFTGKSKSIPLPNEIRVDGSLSSDPVVIAEACARHFLPDEPPSDLSHSAIEASAHAALCSSSAEATPLISDWEFEGAARSMNSKSAPGIDALPADLLLLSLPLIKPFLMAVLNACLCLSFFPDSWKIAKVTRENLSITLCIFSRPHSGCELKVD</sequence>
<dbReference type="HOGENOM" id="CLU_1236176_0_0_1"/>
<dbReference type="Proteomes" id="UP000000305">
    <property type="component" value="Unassembled WGS sequence"/>
</dbReference>
<dbReference type="PANTHER" id="PTHR33273:SF2">
    <property type="entry name" value="ENDONUCLEASE_EXONUCLEASE_PHOSPHATASE DOMAIN-CONTAINING PROTEIN"/>
    <property type="match status" value="1"/>
</dbReference>
<dbReference type="OrthoDB" id="416454at2759"/>
<dbReference type="AlphaFoldDB" id="E9GPN4"/>
<name>E9GPN4_DAPPU</name>
<proteinExistence type="predicted"/>
<dbReference type="PANTHER" id="PTHR33273">
    <property type="entry name" value="DOMAIN-CONTAINING PROTEIN, PUTATIVE-RELATED"/>
    <property type="match status" value="1"/>
</dbReference>